<evidence type="ECO:0000256" key="4">
    <source>
        <dbReference type="ARBA" id="ARBA00048448"/>
    </source>
</evidence>
<dbReference type="STRING" id="78410.A0A0P7BAT0"/>
<comment type="cofactor">
    <cofactor evidence="1 6">
        <name>FAD</name>
        <dbReference type="ChEBI" id="CHEBI:57692"/>
    </cofactor>
</comment>
<proteinExistence type="inferred from homology"/>
<dbReference type="Gene3D" id="3.90.660.10">
    <property type="match status" value="1"/>
</dbReference>
<dbReference type="GO" id="GO:0097621">
    <property type="term" value="F:monoamine oxidase activity"/>
    <property type="evidence" value="ECO:0007669"/>
    <property type="project" value="UniProtKB-EC"/>
</dbReference>
<evidence type="ECO:0000313" key="10">
    <source>
        <dbReference type="Proteomes" id="UP000050424"/>
    </source>
</evidence>
<dbReference type="AlphaFoldDB" id="A0A0P7BAT0"/>
<evidence type="ECO:0000313" key="9">
    <source>
        <dbReference type="EMBL" id="KPM39414.1"/>
    </source>
</evidence>
<feature type="binding site" evidence="5">
    <location>
        <position position="41"/>
    </location>
    <ligand>
        <name>FAD</name>
        <dbReference type="ChEBI" id="CHEBI:57692"/>
    </ligand>
</feature>
<accession>A0A0P7BAT0</accession>
<feature type="binding site" evidence="5">
    <location>
        <position position="460"/>
    </location>
    <ligand>
        <name>FAD</name>
        <dbReference type="ChEBI" id="CHEBI:57692"/>
    </ligand>
</feature>
<comment type="similarity">
    <text evidence="2 6">Belongs to the flavin monoamine oxidase family.</text>
</comment>
<dbReference type="InterPro" id="IPR002937">
    <property type="entry name" value="Amino_oxidase"/>
</dbReference>
<dbReference type="PRINTS" id="PR00757">
    <property type="entry name" value="AMINEOXDASEF"/>
</dbReference>
<feature type="domain" description="Amine oxidase" evidence="8">
    <location>
        <begin position="40"/>
        <end position="484"/>
    </location>
</feature>
<keyword evidence="6" id="KW-0285">Flavoprotein</keyword>
<dbReference type="SUPFAM" id="SSF54373">
    <property type="entry name" value="FAD-linked reductases, C-terminal domain"/>
    <property type="match status" value="1"/>
</dbReference>
<dbReference type="InterPro" id="IPR036188">
    <property type="entry name" value="FAD/NAD-bd_sf"/>
</dbReference>
<keyword evidence="6" id="KW-0274">FAD</keyword>
<protein>
    <recommendedName>
        <fullName evidence="6">Amine oxidase</fullName>
        <ecNumber evidence="6">1.4.3.-</ecNumber>
    </recommendedName>
</protein>
<feature type="binding site" evidence="5">
    <location>
        <begin position="60"/>
        <end position="61"/>
    </location>
    <ligand>
        <name>FAD</name>
        <dbReference type="ChEBI" id="CHEBI:57692"/>
    </ligand>
</feature>
<dbReference type="Gene3D" id="3.50.50.60">
    <property type="entry name" value="FAD/NAD(P)-binding domain"/>
    <property type="match status" value="1"/>
</dbReference>
<dbReference type="EC" id="1.4.3.-" evidence="6"/>
<sequence>MPASVESLPAEKQELLTSTNPRQDELEAVTTDVVVVGAGLSGLQAAVKIQAAGISCHVLEANDRVGGKTLTVKSSEDHPGVNDVGAAWINDTNQSEIFQLFQRYGLQAETQRATGYSLRELEDGTTDSFPYGEDKMDDEQAVAMDKIMSTLRRSIEESNLEDPIAGPDATHLDSLAFDEYINEIVLSPITTVFANAISRSLLGVDADEVSALFVVNYFKSGTGIDNMLSDLRDGGQHLRARQGMQSISKGLAGELQPSSLHLSTTVRSIDQLAGQRCEVQSTSGAFFNCRKVIVSVPTPLYSSIQFTPPLPESKRLLSESTALGYYSKMVFVFSKPWWRDAGLSGIFDSDQGPVSFSRDTSIPADDQWSISCFLVGGTGREWSKFPKATRQEKVWNQFRRVFASMVDVVPEPINVIEMEWAKQPHFLGAPSPVMKPGVLSSVGSATLRERFLNVHFVGTETSVVWKGYMDGAVRSGQRGADEVIAGLKEASARSGQ</sequence>
<evidence type="ECO:0000256" key="7">
    <source>
        <dbReference type="SAM" id="MobiDB-lite"/>
    </source>
</evidence>
<dbReference type="InterPro" id="IPR050703">
    <property type="entry name" value="Flavin_MAO"/>
</dbReference>
<dbReference type="EMBL" id="LKCW01000108">
    <property type="protein sequence ID" value="KPM39414.1"/>
    <property type="molecule type" value="Genomic_DNA"/>
</dbReference>
<name>A0A0P7BAT0_9HYPO</name>
<dbReference type="PANTHER" id="PTHR43563:SF14">
    <property type="entry name" value="AMINE OXIDASE"/>
    <property type="match status" value="1"/>
</dbReference>
<dbReference type="Proteomes" id="UP000050424">
    <property type="component" value="Unassembled WGS sequence"/>
</dbReference>
<dbReference type="OrthoDB" id="5046242at2759"/>
<keyword evidence="3 6" id="KW-0560">Oxidoreductase</keyword>
<dbReference type="SUPFAM" id="SSF51905">
    <property type="entry name" value="FAD/NAD(P)-binding domain"/>
    <property type="match status" value="1"/>
</dbReference>
<dbReference type="Pfam" id="PF01593">
    <property type="entry name" value="Amino_oxidase"/>
    <property type="match status" value="1"/>
</dbReference>
<organism evidence="9 10">
    <name type="scientific">Neonectria ditissima</name>
    <dbReference type="NCBI Taxonomy" id="78410"/>
    <lineage>
        <taxon>Eukaryota</taxon>
        <taxon>Fungi</taxon>
        <taxon>Dikarya</taxon>
        <taxon>Ascomycota</taxon>
        <taxon>Pezizomycotina</taxon>
        <taxon>Sordariomycetes</taxon>
        <taxon>Hypocreomycetidae</taxon>
        <taxon>Hypocreales</taxon>
        <taxon>Nectriaceae</taxon>
        <taxon>Neonectria</taxon>
    </lineage>
</organism>
<evidence type="ECO:0000256" key="1">
    <source>
        <dbReference type="ARBA" id="ARBA00001974"/>
    </source>
</evidence>
<feature type="binding site" evidence="5">
    <location>
        <position position="266"/>
    </location>
    <ligand>
        <name>FAD</name>
        <dbReference type="ChEBI" id="CHEBI:57692"/>
    </ligand>
</feature>
<dbReference type="PANTHER" id="PTHR43563">
    <property type="entry name" value="AMINE OXIDASE"/>
    <property type="match status" value="1"/>
</dbReference>
<keyword evidence="10" id="KW-1185">Reference proteome</keyword>
<reference evidence="9 10" key="1">
    <citation type="submission" date="2015-09" db="EMBL/GenBank/DDBJ databases">
        <title>Draft genome of a European isolate of the apple canker pathogen Neonectria ditissima.</title>
        <authorList>
            <person name="Gomez-Cortecero A."/>
            <person name="Harrison R.J."/>
            <person name="Armitage A.D."/>
        </authorList>
    </citation>
    <scope>NUCLEOTIDE SEQUENCE [LARGE SCALE GENOMIC DNA]</scope>
    <source>
        <strain evidence="9 10">R09/05</strain>
    </source>
</reference>
<dbReference type="SMR" id="A0A0P7BAT0"/>
<comment type="caution">
    <text evidence="9">The sequence shown here is derived from an EMBL/GenBank/DDBJ whole genome shotgun (WGS) entry which is preliminary data.</text>
</comment>
<gene>
    <name evidence="9" type="ORF">AK830_g7172</name>
</gene>
<evidence type="ECO:0000256" key="5">
    <source>
        <dbReference type="PIRSR" id="PIRSR601613-1"/>
    </source>
</evidence>
<evidence type="ECO:0000256" key="3">
    <source>
        <dbReference type="ARBA" id="ARBA00023002"/>
    </source>
</evidence>
<feature type="region of interest" description="Disordered" evidence="7">
    <location>
        <begin position="1"/>
        <end position="23"/>
    </location>
</feature>
<evidence type="ECO:0000259" key="8">
    <source>
        <dbReference type="Pfam" id="PF01593"/>
    </source>
</evidence>
<dbReference type="Gene3D" id="1.10.405.10">
    <property type="entry name" value="Guanine Nucleotide Dissociation Inhibitor, domain 1"/>
    <property type="match status" value="1"/>
</dbReference>
<comment type="catalytic activity">
    <reaction evidence="4">
        <text>a secondary aliphatic amine + O2 + H2O = a primary amine + an aldehyde + H2O2</text>
        <dbReference type="Rhea" id="RHEA:26414"/>
        <dbReference type="ChEBI" id="CHEBI:15377"/>
        <dbReference type="ChEBI" id="CHEBI:15379"/>
        <dbReference type="ChEBI" id="CHEBI:16240"/>
        <dbReference type="ChEBI" id="CHEBI:17478"/>
        <dbReference type="ChEBI" id="CHEBI:58855"/>
        <dbReference type="ChEBI" id="CHEBI:65296"/>
        <dbReference type="EC" id="1.4.3.4"/>
    </reaction>
</comment>
<dbReference type="InterPro" id="IPR001613">
    <property type="entry name" value="Flavin_amine_oxidase"/>
</dbReference>
<feature type="binding site" evidence="5">
    <location>
        <position position="373"/>
    </location>
    <ligand>
        <name>substrate</name>
    </ligand>
</feature>
<evidence type="ECO:0000256" key="6">
    <source>
        <dbReference type="RuleBase" id="RU362067"/>
    </source>
</evidence>
<evidence type="ECO:0000256" key="2">
    <source>
        <dbReference type="ARBA" id="ARBA00005995"/>
    </source>
</evidence>